<evidence type="ECO:0000313" key="2">
    <source>
        <dbReference type="Proteomes" id="UP000018852"/>
    </source>
</evidence>
<dbReference type="Proteomes" id="UP000018852">
    <property type="component" value="Unassembled WGS sequence"/>
</dbReference>
<evidence type="ECO:0000313" key="1">
    <source>
        <dbReference type="EMBL" id="ETJ04202.1"/>
    </source>
</evidence>
<sequence length="52" mass="5672">MSAEQLEGLLSYLGQERRLVLVTGYGPARTTWIPGANQTIQDYAAAHPEQVA</sequence>
<keyword evidence="1" id="KW-0012">Acyltransferase</keyword>
<accession>W1VE08</accession>
<organism evidence="1 2">
    <name type="scientific">Actinomyces urogenitalis DORA_12</name>
    <dbReference type="NCBI Taxonomy" id="1403939"/>
    <lineage>
        <taxon>Bacteria</taxon>
        <taxon>Bacillati</taxon>
        <taxon>Actinomycetota</taxon>
        <taxon>Actinomycetes</taxon>
        <taxon>Actinomycetales</taxon>
        <taxon>Actinomycetaceae</taxon>
        <taxon>Actinomyces</taxon>
    </lineage>
</organism>
<keyword evidence="1" id="KW-0808">Transferase</keyword>
<reference evidence="1 2" key="1">
    <citation type="submission" date="2013-12" db="EMBL/GenBank/DDBJ databases">
        <title>A Varibaculum cambriense genome reconstructed from a premature infant gut community with otherwise low bacterial novelty that shifts toward anaerobic metabolism during the third week of life.</title>
        <authorList>
            <person name="Brown C.T."/>
            <person name="Sharon I."/>
            <person name="Thomas B.C."/>
            <person name="Castelle C.J."/>
            <person name="Morowitz M.J."/>
            <person name="Banfield J.F."/>
        </authorList>
    </citation>
    <scope>NUCLEOTIDE SEQUENCE [LARGE SCALE GENOMIC DNA]</scope>
    <source>
        <strain evidence="2">DORA_12</strain>
    </source>
</reference>
<dbReference type="AlphaFoldDB" id="W1VE08"/>
<feature type="non-terminal residue" evidence="1">
    <location>
        <position position="52"/>
    </location>
</feature>
<proteinExistence type="predicted"/>
<protein>
    <submittedName>
        <fullName evidence="1">Lipopolysaccharide modification acyltransferase</fullName>
    </submittedName>
</protein>
<dbReference type="GO" id="GO:0016746">
    <property type="term" value="F:acyltransferase activity"/>
    <property type="evidence" value="ECO:0007669"/>
    <property type="project" value="UniProtKB-KW"/>
</dbReference>
<comment type="caution">
    <text evidence="1">The sequence shown here is derived from an EMBL/GenBank/DDBJ whole genome shotgun (WGS) entry which is preliminary data.</text>
</comment>
<dbReference type="EMBL" id="AZLV01000728">
    <property type="protein sequence ID" value="ETJ04202.1"/>
    <property type="molecule type" value="Genomic_DNA"/>
</dbReference>
<gene>
    <name evidence="1" type="ORF">Q605_AUC00728G0001</name>
</gene>
<name>W1VE08_9ACTO</name>